<evidence type="ECO:0000313" key="3">
    <source>
        <dbReference type="EMBL" id="KAL0634133.1"/>
    </source>
</evidence>
<keyword evidence="2" id="KW-0812">Transmembrane</keyword>
<evidence type="ECO:0000313" key="4">
    <source>
        <dbReference type="Proteomes" id="UP001447188"/>
    </source>
</evidence>
<keyword evidence="2" id="KW-0472">Membrane</keyword>
<name>A0ABR3GE97_9PEZI</name>
<feature type="transmembrane region" description="Helical" evidence="2">
    <location>
        <begin position="60"/>
        <end position="80"/>
    </location>
</feature>
<comment type="caution">
    <text evidence="3">The sequence shown here is derived from an EMBL/GenBank/DDBJ whole genome shotgun (WGS) entry which is preliminary data.</text>
</comment>
<organism evidence="3 4">
    <name type="scientific">Discina gigas</name>
    <dbReference type="NCBI Taxonomy" id="1032678"/>
    <lineage>
        <taxon>Eukaryota</taxon>
        <taxon>Fungi</taxon>
        <taxon>Dikarya</taxon>
        <taxon>Ascomycota</taxon>
        <taxon>Pezizomycotina</taxon>
        <taxon>Pezizomycetes</taxon>
        <taxon>Pezizales</taxon>
        <taxon>Discinaceae</taxon>
        <taxon>Discina</taxon>
    </lineage>
</organism>
<feature type="region of interest" description="Disordered" evidence="1">
    <location>
        <begin position="157"/>
        <end position="255"/>
    </location>
</feature>
<reference evidence="3 4" key="1">
    <citation type="submission" date="2024-02" db="EMBL/GenBank/DDBJ databases">
        <title>Discinaceae phylogenomics.</title>
        <authorList>
            <person name="Dirks A.C."/>
            <person name="James T.Y."/>
        </authorList>
    </citation>
    <scope>NUCLEOTIDE SEQUENCE [LARGE SCALE GENOMIC DNA]</scope>
    <source>
        <strain evidence="3 4">ACD0624</strain>
    </source>
</reference>
<dbReference type="Proteomes" id="UP001447188">
    <property type="component" value="Unassembled WGS sequence"/>
</dbReference>
<evidence type="ECO:0000256" key="2">
    <source>
        <dbReference type="SAM" id="Phobius"/>
    </source>
</evidence>
<dbReference type="PANTHER" id="PTHR37451:SF1">
    <property type="entry name" value="MARVEL DOMAIN-CONTAINING PROTEIN"/>
    <property type="match status" value="1"/>
</dbReference>
<dbReference type="EMBL" id="JBBBZM010000103">
    <property type="protein sequence ID" value="KAL0634133.1"/>
    <property type="molecule type" value="Genomic_DNA"/>
</dbReference>
<feature type="transmembrane region" description="Helical" evidence="2">
    <location>
        <begin position="122"/>
        <end position="146"/>
    </location>
</feature>
<dbReference type="PANTHER" id="PTHR37451">
    <property type="entry name" value="MARVEL DOMAIN"/>
    <property type="match status" value="1"/>
</dbReference>
<evidence type="ECO:0000256" key="1">
    <source>
        <dbReference type="SAM" id="MobiDB-lite"/>
    </source>
</evidence>
<keyword evidence="4" id="KW-1185">Reference proteome</keyword>
<gene>
    <name evidence="3" type="ORF">Q9L58_006940</name>
</gene>
<sequence>MAALRGAQGFFSLILLGCSSYVVSQAELWYPAMGVVSSLFTLLYVGANVFLFLSNLLLPLPIVIVDAVLLLFWVITMGGFGGSGFLSISCKFTYNAGIYSPYLTSTNIFVVQTSKVCTVSKAIFTFSFFIFLTFIGSLVISAIILYKNRKDLSGAKHNSGLTPDGELQNMEAGGAPGQVQGQTQEEYAEQKQDYQQPQHPQYQQQQYPQPGADGYYPQQVQSVVSPPQTPAPYQQAQRFDTPPPPPPVGAQELGH</sequence>
<feature type="transmembrane region" description="Helical" evidence="2">
    <location>
        <begin position="30"/>
        <end position="53"/>
    </location>
</feature>
<evidence type="ECO:0008006" key="5">
    <source>
        <dbReference type="Google" id="ProtNLM"/>
    </source>
</evidence>
<protein>
    <recommendedName>
        <fullName evidence="5">MARVEL domain-containing protein</fullName>
    </recommendedName>
</protein>
<feature type="compositionally biased region" description="Low complexity" evidence="1">
    <location>
        <begin position="193"/>
        <end position="237"/>
    </location>
</feature>
<accession>A0ABR3GE97</accession>
<dbReference type="PROSITE" id="PS51257">
    <property type="entry name" value="PROKAR_LIPOPROTEIN"/>
    <property type="match status" value="1"/>
</dbReference>
<keyword evidence="2" id="KW-1133">Transmembrane helix</keyword>
<proteinExistence type="predicted"/>